<gene>
    <name evidence="1" type="ORF">phiOH_p41</name>
</gene>
<reference evidence="1 2" key="1">
    <citation type="submission" date="2020-02" db="EMBL/GenBank/DDBJ databases">
        <title>Identification and Characterization of First Virulent Phages, Including a Novel Jumbo Virus, Infecting Ochrobactrum spp.</title>
        <authorList>
            <person name="Decewicz P."/>
            <person name="Golec P."/>
            <person name="Szymczak M."/>
            <person name="Radlinska M."/>
            <person name="Dziewit L."/>
        </authorList>
    </citation>
    <scope>NUCLEOTIDE SEQUENCE [LARGE SCALE GENOMIC DNA]</scope>
</reference>
<accession>A0A6G6XXN0</accession>
<evidence type="ECO:0000313" key="1">
    <source>
        <dbReference type="EMBL" id="QIG66097.1"/>
    </source>
</evidence>
<protein>
    <submittedName>
        <fullName evidence="1">Acetyltransferase</fullName>
    </submittedName>
</protein>
<dbReference type="EMBL" id="MT028492">
    <property type="protein sequence ID" value="QIG66097.1"/>
    <property type="molecule type" value="Genomic_DNA"/>
</dbReference>
<organism evidence="1 2">
    <name type="scientific">Ochrobactrum phage vB_OspP_OH</name>
    <dbReference type="NCBI Taxonomy" id="2712957"/>
    <lineage>
        <taxon>Viruses</taxon>
        <taxon>Duplodnaviria</taxon>
        <taxon>Heunggongvirae</taxon>
        <taxon>Uroviricota</taxon>
        <taxon>Caudoviricetes</taxon>
        <taxon>Wolominvirus</taxon>
        <taxon>Wolominvirus OH</taxon>
    </lineage>
</organism>
<keyword evidence="2" id="KW-1185">Reference proteome</keyword>
<evidence type="ECO:0000313" key="2">
    <source>
        <dbReference type="Proteomes" id="UP000503046"/>
    </source>
</evidence>
<proteinExistence type="predicted"/>
<sequence length="117" mass="13488">MKPDADMMKETEKLLKEMGGLYKFSDIIMAIREGKMQSFSLGRTWVVTQVHEFPRRKVVDIVFVIGDMEDVAQIEPEVEAFAHRIGATLLMANGRLGWLKRHFEGWKAVSCNFVREI</sequence>
<dbReference type="Proteomes" id="UP000503046">
    <property type="component" value="Segment"/>
</dbReference>
<name>A0A6G6XXN0_9CAUD</name>
<keyword evidence="1" id="KW-0808">Transferase</keyword>
<dbReference type="GO" id="GO:0016740">
    <property type="term" value="F:transferase activity"/>
    <property type="evidence" value="ECO:0007669"/>
    <property type="project" value="UniProtKB-KW"/>
</dbReference>